<reference evidence="3" key="2">
    <citation type="submission" date="2005-04" db="EMBL/GenBank/DDBJ databases">
        <authorList>
            <person name="Buell R."/>
        </authorList>
    </citation>
    <scope>NUCLEOTIDE SEQUENCE</scope>
</reference>
<feature type="compositionally biased region" description="Basic and acidic residues" evidence="2">
    <location>
        <begin position="222"/>
        <end position="231"/>
    </location>
</feature>
<evidence type="ECO:0000313" key="4">
    <source>
        <dbReference type="Proteomes" id="UP000000763"/>
    </source>
</evidence>
<feature type="compositionally biased region" description="Polar residues" evidence="2">
    <location>
        <begin position="211"/>
        <end position="221"/>
    </location>
</feature>
<feature type="compositionally biased region" description="Basic and acidic residues" evidence="2">
    <location>
        <begin position="145"/>
        <end position="164"/>
    </location>
</feature>
<reference evidence="3" key="3">
    <citation type="submission" date="2006-11" db="EMBL/GenBank/DDBJ databases">
        <title>.</title>
        <authorList>
            <person name="Buell C."/>
            <person name="Yuan Q."/>
            <person name="Ouyang S."/>
            <person name="Liu J."/>
            <person name="Wang A."/>
            <person name="Maiti R."/>
            <person name="Lin H."/>
            <person name="Zhu W."/>
            <person name="Hamilton J."/>
            <person name="Jones K."/>
            <person name="Tallon L."/>
            <person name="Feldblyum T."/>
            <person name="Tsitrin T."/>
            <person name="Bera J."/>
            <person name="Kim M."/>
            <person name="Jin S."/>
            <person name="Fadrosh D."/>
            <person name="Vuong H."/>
            <person name="Overton II L."/>
            <person name="Reardon M."/>
            <person name="Weaver B."/>
            <person name="Johri S."/>
            <person name="Lewis M."/>
            <person name="Utterback T."/>
            <person name="Van Aken S."/>
            <person name="Wortman J."/>
            <person name="Haas B."/>
            <person name="Koo H."/>
            <person name="Zismann V."/>
            <person name="Hsiao J."/>
            <person name="Iobst S."/>
            <person name="de Vazeilles A."/>
            <person name="White O."/>
            <person name="Salzberg S."/>
            <person name="Fraser C."/>
        </authorList>
    </citation>
    <scope>NUCLEOTIDE SEQUENCE</scope>
</reference>
<feature type="compositionally biased region" description="Polar residues" evidence="2">
    <location>
        <begin position="240"/>
        <end position="252"/>
    </location>
</feature>
<evidence type="ECO:0000256" key="2">
    <source>
        <dbReference type="SAM" id="MobiDB-lite"/>
    </source>
</evidence>
<organism evidence="3 4">
    <name type="scientific">Oryza sativa subsp. japonica</name>
    <name type="common">Rice</name>
    <dbReference type="NCBI Taxonomy" id="39947"/>
    <lineage>
        <taxon>Eukaryota</taxon>
        <taxon>Viridiplantae</taxon>
        <taxon>Streptophyta</taxon>
        <taxon>Embryophyta</taxon>
        <taxon>Tracheophyta</taxon>
        <taxon>Spermatophyta</taxon>
        <taxon>Magnoliopsida</taxon>
        <taxon>Liliopsida</taxon>
        <taxon>Poales</taxon>
        <taxon>Poaceae</taxon>
        <taxon>BOP clade</taxon>
        <taxon>Oryzoideae</taxon>
        <taxon>Oryzeae</taxon>
        <taxon>Oryzinae</taxon>
        <taxon>Oryza</taxon>
        <taxon>Oryza sativa</taxon>
    </lineage>
</organism>
<reference evidence="4" key="4">
    <citation type="journal article" date="2008" name="Nucleic Acids Res.">
        <title>The rice annotation project database (RAP-DB): 2008 update.</title>
        <authorList>
            <consortium name="The rice annotation project (RAP)"/>
        </authorList>
    </citation>
    <scope>GENOME REANNOTATION</scope>
    <source>
        <strain evidence="4">cv. Nipponbare</strain>
    </source>
</reference>
<dbReference type="Proteomes" id="UP000000763">
    <property type="component" value="Chromosome 11"/>
</dbReference>
<dbReference type="EMBL" id="AC148393">
    <property type="protein sequence ID" value="AAX96612.1"/>
    <property type="molecule type" value="Genomic_DNA"/>
</dbReference>
<reference evidence="4" key="1">
    <citation type="journal article" date="2005" name="Nature">
        <title>The map-based sequence of the rice genome.</title>
        <authorList>
            <consortium name="International rice genome sequencing project (IRGSP)"/>
            <person name="Matsumoto T."/>
            <person name="Wu J."/>
            <person name="Kanamori H."/>
            <person name="Katayose Y."/>
            <person name="Fujisawa M."/>
            <person name="Namiki N."/>
            <person name="Mizuno H."/>
            <person name="Yamamoto K."/>
            <person name="Antonio B.A."/>
            <person name="Baba T."/>
            <person name="Sakata K."/>
            <person name="Nagamura Y."/>
            <person name="Aoki H."/>
            <person name="Arikawa K."/>
            <person name="Arita K."/>
            <person name="Bito T."/>
            <person name="Chiden Y."/>
            <person name="Fujitsuka N."/>
            <person name="Fukunaka R."/>
            <person name="Hamada M."/>
            <person name="Harada C."/>
            <person name="Hayashi A."/>
            <person name="Hijishita S."/>
            <person name="Honda M."/>
            <person name="Hosokawa S."/>
            <person name="Ichikawa Y."/>
            <person name="Idonuma A."/>
            <person name="Iijima M."/>
            <person name="Ikeda M."/>
            <person name="Ikeno M."/>
            <person name="Ito K."/>
            <person name="Ito S."/>
            <person name="Ito T."/>
            <person name="Ito Y."/>
            <person name="Ito Y."/>
            <person name="Iwabuchi A."/>
            <person name="Kamiya K."/>
            <person name="Karasawa W."/>
            <person name="Kurita K."/>
            <person name="Katagiri S."/>
            <person name="Kikuta A."/>
            <person name="Kobayashi H."/>
            <person name="Kobayashi N."/>
            <person name="Machita K."/>
            <person name="Maehara T."/>
            <person name="Masukawa M."/>
            <person name="Mizubayashi T."/>
            <person name="Mukai Y."/>
            <person name="Nagasaki H."/>
            <person name="Nagata Y."/>
            <person name="Naito S."/>
            <person name="Nakashima M."/>
            <person name="Nakama Y."/>
            <person name="Nakamichi Y."/>
            <person name="Nakamura M."/>
            <person name="Meguro A."/>
            <person name="Negishi M."/>
            <person name="Ohta I."/>
            <person name="Ohta T."/>
            <person name="Okamoto M."/>
            <person name="Ono N."/>
            <person name="Saji S."/>
            <person name="Sakaguchi M."/>
            <person name="Sakai K."/>
            <person name="Shibata M."/>
            <person name="Shimokawa T."/>
            <person name="Song J."/>
            <person name="Takazaki Y."/>
            <person name="Terasawa K."/>
            <person name="Tsugane M."/>
            <person name="Tsuji K."/>
            <person name="Ueda S."/>
            <person name="Waki K."/>
            <person name="Yamagata H."/>
            <person name="Yamamoto M."/>
            <person name="Yamamoto S."/>
            <person name="Yamane H."/>
            <person name="Yoshiki S."/>
            <person name="Yoshihara R."/>
            <person name="Yukawa K."/>
            <person name="Zhong H."/>
            <person name="Yano M."/>
            <person name="Yuan Q."/>
            <person name="Ouyang S."/>
            <person name="Liu J."/>
            <person name="Jones K.M."/>
            <person name="Gansberger K."/>
            <person name="Moffat K."/>
            <person name="Hill J."/>
            <person name="Bera J."/>
            <person name="Fadrosh D."/>
            <person name="Jin S."/>
            <person name="Johri S."/>
            <person name="Kim M."/>
            <person name="Overton L."/>
            <person name="Reardon M."/>
            <person name="Tsitrin T."/>
            <person name="Vuong H."/>
            <person name="Weaver B."/>
            <person name="Ciecko A."/>
            <person name="Tallon L."/>
            <person name="Jackson J."/>
            <person name="Pai G."/>
            <person name="Aken S.V."/>
            <person name="Utterback T."/>
            <person name="Reidmuller S."/>
            <person name="Feldblyum T."/>
            <person name="Hsiao J."/>
            <person name="Zismann V."/>
            <person name="Iobst S."/>
            <person name="de Vazeille A.R."/>
            <person name="Buell C.R."/>
            <person name="Ying K."/>
            <person name="Li Y."/>
            <person name="Lu T."/>
            <person name="Huang Y."/>
            <person name="Zhao Q."/>
            <person name="Feng Q."/>
            <person name="Zhang L."/>
            <person name="Zhu J."/>
            <person name="Weng Q."/>
            <person name="Mu J."/>
            <person name="Lu Y."/>
            <person name="Fan D."/>
            <person name="Liu Y."/>
            <person name="Guan J."/>
            <person name="Zhang Y."/>
            <person name="Yu S."/>
            <person name="Liu X."/>
            <person name="Zhang Y."/>
            <person name="Hong G."/>
            <person name="Han B."/>
            <person name="Choisne N."/>
            <person name="Demange N."/>
            <person name="Orjeda G."/>
            <person name="Samain S."/>
            <person name="Cattolico L."/>
            <person name="Pelletier E."/>
            <person name="Couloux A."/>
            <person name="Segurens B."/>
            <person name="Wincker P."/>
            <person name="D'Hont A."/>
            <person name="Scarpelli C."/>
            <person name="Weissenbach J."/>
            <person name="Salanoubat M."/>
            <person name="Quetier F."/>
            <person name="Yu Y."/>
            <person name="Kim H.R."/>
            <person name="Rambo T."/>
            <person name="Currie J."/>
            <person name="Collura K."/>
            <person name="Luo M."/>
            <person name="Yang T."/>
            <person name="Ammiraju J.S.S."/>
            <person name="Engler F."/>
            <person name="Soderlund C."/>
            <person name="Wing R.A."/>
            <person name="Palmer L.E."/>
            <person name="de la Bastide M."/>
            <person name="Spiegel L."/>
            <person name="Nascimento L."/>
            <person name="Zutavern T."/>
            <person name="O'Shaughnessy A."/>
            <person name="Dike S."/>
            <person name="Dedhia N."/>
            <person name="Preston R."/>
            <person name="Balija V."/>
            <person name="McCombie W.R."/>
            <person name="Chow T."/>
            <person name="Chen H."/>
            <person name="Chung M."/>
            <person name="Chen C."/>
            <person name="Shaw J."/>
            <person name="Wu H."/>
            <person name="Hsiao K."/>
            <person name="Chao Y."/>
            <person name="Chu M."/>
            <person name="Cheng C."/>
            <person name="Hour A."/>
            <person name="Lee P."/>
            <person name="Lin S."/>
            <person name="Lin Y."/>
            <person name="Liou J."/>
            <person name="Liu S."/>
            <person name="Hsing Y."/>
            <person name="Raghuvanshi S."/>
            <person name="Mohanty A."/>
            <person name="Bharti A.K."/>
            <person name="Gaur A."/>
            <person name="Gupta V."/>
            <person name="Kumar D."/>
            <person name="Ravi V."/>
            <person name="Vij S."/>
            <person name="Kapur A."/>
            <person name="Khurana P."/>
            <person name="Khurana P."/>
            <person name="Khurana J.P."/>
            <person name="Tyagi A.K."/>
            <person name="Gaikwad K."/>
            <person name="Singh A."/>
            <person name="Dalal V."/>
            <person name="Srivastava S."/>
            <person name="Dixit A."/>
            <person name="Pal A.K."/>
            <person name="Ghazi I.A."/>
            <person name="Yadav M."/>
            <person name="Pandit A."/>
            <person name="Bhargava A."/>
            <person name="Sureshbabu K."/>
            <person name="Batra K."/>
            <person name="Sharma T.R."/>
            <person name="Mohapatra T."/>
            <person name="Singh N.K."/>
            <person name="Messing J."/>
            <person name="Nelson A.B."/>
            <person name="Fuks G."/>
            <person name="Kavchok S."/>
            <person name="Keizer G."/>
            <person name="Linton E."/>
            <person name="Llaca V."/>
            <person name="Song R."/>
            <person name="Tanyolac B."/>
            <person name="Young S."/>
            <person name="Ho-Il K."/>
            <person name="Hahn J.H."/>
            <person name="Sangsakoo G."/>
            <person name="Vanavichit A."/>
            <person name="de Mattos Luiz.A.T."/>
            <person name="Zimmer P.D."/>
            <person name="Malone G."/>
            <person name="Dellagostin O."/>
            <person name="de Oliveira A.C."/>
            <person name="Bevan M."/>
            <person name="Bancroft I."/>
            <person name="Minx P."/>
            <person name="Cordum H."/>
            <person name="Wilson R."/>
            <person name="Cheng Z."/>
            <person name="Jin W."/>
            <person name="Jiang J."/>
            <person name="Leong S.A."/>
            <person name="Iwama H."/>
            <person name="Gojobori T."/>
            <person name="Itoh T."/>
            <person name="Niimura Y."/>
            <person name="Fujii Y."/>
            <person name="Habara T."/>
            <person name="Sakai H."/>
            <person name="Sato Y."/>
            <person name="Wilson G."/>
            <person name="Kumar K."/>
            <person name="McCouch S."/>
            <person name="Juretic N."/>
            <person name="Hoen D."/>
            <person name="Wright S."/>
            <person name="Bruskiewich R."/>
            <person name="Bureau T."/>
            <person name="Miyao A."/>
            <person name="Hirochika H."/>
            <person name="Nishikawa T."/>
            <person name="Kadowaki K."/>
            <person name="Sugiura M."/>
            <person name="Burr B."/>
            <person name="Sasaki T."/>
        </authorList>
    </citation>
    <scope>NUCLEOTIDE SEQUENCE [LARGE SCALE GENOMIC DNA]</scope>
    <source>
        <strain evidence="4">cv. Nipponbare</strain>
    </source>
</reference>
<dbReference type="EMBL" id="AC146938">
    <property type="protein sequence ID" value="AAX96017.1"/>
    <property type="molecule type" value="Genomic_DNA"/>
</dbReference>
<dbReference type="AlphaFoldDB" id="Q2R608"/>
<gene>
    <name evidence="3" type="ordered locus">LOC_Os11g22690</name>
</gene>
<feature type="compositionally biased region" description="Polar residues" evidence="2">
    <location>
        <begin position="172"/>
        <end position="186"/>
    </location>
</feature>
<proteinExistence type="predicted"/>
<feature type="coiled-coil region" evidence="1">
    <location>
        <begin position="351"/>
        <end position="432"/>
    </location>
</feature>
<sequence length="548" mass="60811">MEHMLKLKEQGLQGEQITRHFINSQLAPIKERSRTVFEFDGKTDPNREDPKSLEFKIMKEKMYKIFSNAIVVCYSHLLPVVPYNTFNPPPSSGSQKRKLILCDDEGDNVGKAGSKEVTGKQPRQANPKKKTSSRPIPKIRKSSRKPFDIDSSGKDPEPTDKETDPTTTTETGLTVENRPTGSQPATDNVEAGNEPPTGNQSAEAEAGANQEPPTGNESGTEQNKDIPETEARASSPPPKNTNTDPESNSSDKVQGPARPQPKIITVFKGPMIGDEEDVLRIQSAEDSRPPILVKWWDDEMQPQGIIINKQKEDEEVSLLAKTLNQATHLVNRIHLRNEAKTTTLEKLVPHLETLEATRAQLHETRELARKTEQDLRDQITELQDSNFELSGSSKVEYITVQAAKITELEKQIKALEKDKGELTKKRDSALKDVEDRKIKSQAQFEVLVNKIKKLEGARDEVANAATPLIQAMFFNNNGPSSFDAVEIFDKLRAAPDTYFKNIKEAGCMGASMALAMTKSLYPKIDIDAVDGFANGTSEEDALDLINNA</sequence>
<evidence type="ECO:0000256" key="1">
    <source>
        <dbReference type="SAM" id="Coils"/>
    </source>
</evidence>
<protein>
    <submittedName>
        <fullName evidence="3">Retrotransposon protein, putative, unclassified</fullName>
    </submittedName>
</protein>
<evidence type="ECO:0000313" key="3">
    <source>
        <dbReference type="EMBL" id="AAX96612.1"/>
    </source>
</evidence>
<keyword evidence="1" id="KW-0175">Coiled coil</keyword>
<name>Q2R608_ORYSJ</name>
<accession>Q2R608</accession>
<feature type="region of interest" description="Disordered" evidence="2">
    <location>
        <begin position="105"/>
        <end position="261"/>
    </location>
</feature>
<feature type="compositionally biased region" description="Basic residues" evidence="2">
    <location>
        <begin position="126"/>
        <end position="144"/>
    </location>
</feature>